<feature type="transmembrane region" description="Helical" evidence="1">
    <location>
        <begin position="176"/>
        <end position="195"/>
    </location>
</feature>
<dbReference type="eggNOG" id="COG0671">
    <property type="taxonomic scope" value="Bacteria"/>
</dbReference>
<proteinExistence type="predicted"/>
<evidence type="ECO:0000256" key="1">
    <source>
        <dbReference type="SAM" id="Phobius"/>
    </source>
</evidence>
<keyword evidence="1" id="KW-1133">Transmembrane helix</keyword>
<feature type="transmembrane region" description="Helical" evidence="1">
    <location>
        <begin position="98"/>
        <end position="119"/>
    </location>
</feature>
<feature type="transmembrane region" description="Helical" evidence="1">
    <location>
        <begin position="126"/>
        <end position="142"/>
    </location>
</feature>
<keyword evidence="3" id="KW-1185">Reference proteome</keyword>
<gene>
    <name evidence="2" type="ORF">BN8_03769</name>
</gene>
<feature type="transmembrane region" description="Helical" evidence="1">
    <location>
        <begin position="28"/>
        <end position="50"/>
    </location>
</feature>
<evidence type="ECO:0008006" key="4">
    <source>
        <dbReference type="Google" id="ProtNLM"/>
    </source>
</evidence>
<keyword evidence="1" id="KW-0812">Transmembrane</keyword>
<accession>I2GL09</accession>
<dbReference type="EMBL" id="CAIT01000007">
    <property type="protein sequence ID" value="CCH54585.1"/>
    <property type="molecule type" value="Genomic_DNA"/>
</dbReference>
<keyword evidence="1" id="KW-0472">Membrane</keyword>
<protein>
    <recommendedName>
        <fullName evidence="4">Phosphatidic acid phosphatase type 2/haloperoxidase domain-containing protein</fullName>
    </recommendedName>
</protein>
<dbReference type="Proteomes" id="UP000009309">
    <property type="component" value="Unassembled WGS sequence"/>
</dbReference>
<evidence type="ECO:0000313" key="3">
    <source>
        <dbReference type="Proteomes" id="UP000009309"/>
    </source>
</evidence>
<feature type="transmembrane region" description="Helical" evidence="1">
    <location>
        <begin position="148"/>
        <end position="164"/>
    </location>
</feature>
<dbReference type="STRING" id="1185876.BN8_03769"/>
<evidence type="ECO:0000313" key="2">
    <source>
        <dbReference type="EMBL" id="CCH54585.1"/>
    </source>
</evidence>
<comment type="caution">
    <text evidence="2">The sequence shown here is derived from an EMBL/GenBank/DDBJ whole genome shotgun (WGS) entry which is preliminary data.</text>
</comment>
<organism evidence="2 3">
    <name type="scientific">Fibrisoma limi BUZ 3</name>
    <dbReference type="NCBI Taxonomy" id="1185876"/>
    <lineage>
        <taxon>Bacteria</taxon>
        <taxon>Pseudomonadati</taxon>
        <taxon>Bacteroidota</taxon>
        <taxon>Cytophagia</taxon>
        <taxon>Cytophagales</taxon>
        <taxon>Spirosomataceae</taxon>
        <taxon>Fibrisoma</taxon>
    </lineage>
</organism>
<dbReference type="OrthoDB" id="9786064at2"/>
<name>I2GL09_9BACT</name>
<dbReference type="AlphaFoldDB" id="I2GL09"/>
<sequence>MPTLLFGILLYLAPGVLGVDAFTGTLRASLLVLLFIGTFGVPALLIYYLYRSGFVSSLHMDDRQERRVPYLLTGLIYTFLTFLFAFRMQLISVVAPEIAVLLGSTAVSVLLVGIISLFWKISAHSVGIGGVIGTIAGIMLKFNQTELFLVLLAVIILAGVLASARLQLNAHTPGQIGAGLALGLTISLITVFLFIRT</sequence>
<reference evidence="2 3" key="1">
    <citation type="journal article" date="2012" name="J. Bacteriol.">
        <title>Genome Sequence of the Filamentous Bacterium Fibrisoma limi BUZ 3T.</title>
        <authorList>
            <person name="Filippini M."/>
            <person name="Qi W."/>
            <person name="Jaenicke S."/>
            <person name="Goesmann A."/>
            <person name="Smits T.H."/>
            <person name="Bagheri H.C."/>
        </authorList>
    </citation>
    <scope>NUCLEOTIDE SEQUENCE [LARGE SCALE GENOMIC DNA]</scope>
    <source>
        <strain evidence="3">BUZ 3T</strain>
    </source>
</reference>
<feature type="transmembrane region" description="Helical" evidence="1">
    <location>
        <begin position="70"/>
        <end position="92"/>
    </location>
</feature>